<dbReference type="VEuPathDB" id="FungiDB:RhiirA1_480552"/>
<dbReference type="AlphaFoldDB" id="A0A2N0QP63"/>
<reference evidence="1 2" key="1">
    <citation type="submission" date="2017-10" db="EMBL/GenBank/DDBJ databases">
        <title>Extensive intraspecific genome diversity in a model arbuscular mycorrhizal fungus.</title>
        <authorList>
            <person name="Chen E.C.H."/>
            <person name="Morin E."/>
            <person name="Baudet D."/>
            <person name="Noel J."/>
            <person name="Ndikumana S."/>
            <person name="Charron P."/>
            <person name="St-Onge C."/>
            <person name="Giorgi J."/>
            <person name="Grigoriev I.V."/>
            <person name="Roux C."/>
            <person name="Martin F.M."/>
            <person name="Corradi N."/>
        </authorList>
    </citation>
    <scope>NUCLEOTIDE SEQUENCE [LARGE SCALE GENOMIC DNA]</scope>
    <source>
        <strain evidence="1 2">A1</strain>
    </source>
</reference>
<evidence type="ECO:0000313" key="2">
    <source>
        <dbReference type="Proteomes" id="UP000232688"/>
    </source>
</evidence>
<accession>A0A2N0QP63</accession>
<proteinExistence type="predicted"/>
<name>A0A2N0QP63_9GLOM</name>
<dbReference type="Proteomes" id="UP000232688">
    <property type="component" value="Unassembled WGS sequence"/>
</dbReference>
<evidence type="ECO:0000313" key="1">
    <source>
        <dbReference type="EMBL" id="PKC52844.1"/>
    </source>
</evidence>
<organism evidence="1 2">
    <name type="scientific">Rhizophagus irregularis</name>
    <dbReference type="NCBI Taxonomy" id="588596"/>
    <lineage>
        <taxon>Eukaryota</taxon>
        <taxon>Fungi</taxon>
        <taxon>Fungi incertae sedis</taxon>
        <taxon>Mucoromycota</taxon>
        <taxon>Glomeromycotina</taxon>
        <taxon>Glomeromycetes</taxon>
        <taxon>Glomerales</taxon>
        <taxon>Glomeraceae</taxon>
        <taxon>Rhizophagus</taxon>
    </lineage>
</organism>
<comment type="caution">
    <text evidence="1">The sequence shown here is derived from an EMBL/GenBank/DDBJ whole genome shotgun (WGS) entry which is preliminary data.</text>
</comment>
<gene>
    <name evidence="1" type="ORF">RhiirA1_480552</name>
</gene>
<dbReference type="EMBL" id="LLXH01005052">
    <property type="protein sequence ID" value="PKC52844.1"/>
    <property type="molecule type" value="Genomic_DNA"/>
</dbReference>
<sequence length="100" mass="11121">MKSFATGLSSIIHPSSNISPCSLTPSLVTVSLDSWVSWVFSYVIRGGSWISHLDFWRCLTVQPLLRISSVFGNRLDLRTCWIVDSHWPLGKVGICVSVIV</sequence>
<protein>
    <submittedName>
        <fullName evidence="1">Uncharacterized protein</fullName>
    </submittedName>
</protein>
<reference evidence="1 2" key="2">
    <citation type="submission" date="2017-10" db="EMBL/GenBank/DDBJ databases">
        <title>Genome analyses suggest a sexual origin of heterokaryosis in a supposedly ancient asexual fungus.</title>
        <authorList>
            <person name="Corradi N."/>
            <person name="Sedzielewska K."/>
            <person name="Noel J."/>
            <person name="Charron P."/>
            <person name="Farinelli L."/>
            <person name="Marton T."/>
            <person name="Kruger M."/>
            <person name="Pelin A."/>
            <person name="Brachmann A."/>
            <person name="Corradi N."/>
        </authorList>
    </citation>
    <scope>NUCLEOTIDE SEQUENCE [LARGE SCALE GENOMIC DNA]</scope>
    <source>
        <strain evidence="1 2">A1</strain>
    </source>
</reference>